<evidence type="ECO:0000256" key="5">
    <source>
        <dbReference type="PROSITE-ProRule" id="PRU01240"/>
    </source>
</evidence>
<dbReference type="PROSITE" id="PS51257">
    <property type="entry name" value="PROKAR_LIPOPROTEIN"/>
    <property type="match status" value="1"/>
</dbReference>
<dbReference type="RefSeq" id="WP_168742463.1">
    <property type="nucleotide sequence ID" value="NZ_JABAHZ010000009.1"/>
</dbReference>
<evidence type="ECO:0000256" key="3">
    <source>
        <dbReference type="ARBA" id="ARBA00022801"/>
    </source>
</evidence>
<accession>A0A847SKJ4</accession>
<dbReference type="Gene3D" id="3.40.50.200">
    <property type="entry name" value="Peptidase S8/S53 domain"/>
    <property type="match status" value="1"/>
</dbReference>
<evidence type="ECO:0000313" key="7">
    <source>
        <dbReference type="EMBL" id="NLR82421.1"/>
    </source>
</evidence>
<evidence type="ECO:0000259" key="6">
    <source>
        <dbReference type="Pfam" id="PF00082"/>
    </source>
</evidence>
<proteinExistence type="inferred from homology"/>
<dbReference type="SUPFAM" id="SSF52743">
    <property type="entry name" value="Subtilisin-like"/>
    <property type="match status" value="1"/>
</dbReference>
<evidence type="ECO:0000256" key="1">
    <source>
        <dbReference type="ARBA" id="ARBA00011073"/>
    </source>
</evidence>
<dbReference type="InterPro" id="IPR023827">
    <property type="entry name" value="Peptidase_S8_Asp-AS"/>
</dbReference>
<dbReference type="Proteomes" id="UP000552864">
    <property type="component" value="Unassembled WGS sequence"/>
</dbReference>
<sequence length="514" mass="54262">MKTSNLLMTGVMCLALFSCRKNESAQTGTISNEKNPVAAVPKSAINRFIREKLVDSGYFKWDMAGNDIAWSALVQGDSILSVGYQPADFNDLSHNIHAIDLNSASWKEAKQQVINLIVENEKKDNPALTEKEVVVLSRTKLPSINVKVSRMATLKSLRNSKLVRYAEPIGYGVYMAGKVPDGKVGVESTLLNFGCGSNTAEPGLVAGADYTNITPGAKQSWNYAYHNIPQAWAKSTGSGVKVMIIDTGVSPDQPNFGSLFNQGSSSGRTIQKLVTYPGGTPDDLCGHGTSMAGALAAPRGTSGSAAGIAYNSNLVTVHAAENVVILSQETVTGVTNAYILGGDDPDVKIISMSLGTIIDVSVIIDAIRYAYNKQKLIFCAAGTSNSFFGSFIGVIFPANQPEVYAVTGMKDNLTDRCGSCHVGSKVAFTVVMEKASNGHLALSTAMTGNDPSTVGGSSVATASCAGIAALVWSKYPSYPKDSIVARMIRAASLSQHKSNQFGWGNVDANLAVGQ</sequence>
<feature type="active site" description="Charge relay system" evidence="5">
    <location>
        <position position="246"/>
    </location>
</feature>
<reference evidence="7 8" key="1">
    <citation type="submission" date="2020-04" db="EMBL/GenBank/DDBJ databases">
        <authorList>
            <person name="Yin C."/>
        </authorList>
    </citation>
    <scope>NUCLEOTIDE SEQUENCE [LARGE SCALE GENOMIC DNA]</scope>
    <source>
        <strain evidence="7 8">Ak56</strain>
    </source>
</reference>
<comment type="similarity">
    <text evidence="1 5">Belongs to the peptidase S8 family.</text>
</comment>
<name>A0A847SKJ4_9BACT</name>
<dbReference type="InterPro" id="IPR050131">
    <property type="entry name" value="Peptidase_S8_subtilisin-like"/>
</dbReference>
<evidence type="ECO:0000256" key="4">
    <source>
        <dbReference type="ARBA" id="ARBA00022825"/>
    </source>
</evidence>
<dbReference type="PANTHER" id="PTHR43806:SF11">
    <property type="entry name" value="CEREVISIN-RELATED"/>
    <property type="match status" value="1"/>
</dbReference>
<feature type="active site" description="Charge relay system" evidence="5">
    <location>
        <position position="287"/>
    </location>
</feature>
<dbReference type="PROSITE" id="PS51892">
    <property type="entry name" value="SUBTILASE"/>
    <property type="match status" value="1"/>
</dbReference>
<comment type="caution">
    <text evidence="7">The sequence shown here is derived from an EMBL/GenBank/DDBJ whole genome shotgun (WGS) entry which is preliminary data.</text>
</comment>
<dbReference type="PRINTS" id="PR00723">
    <property type="entry name" value="SUBTILISIN"/>
</dbReference>
<dbReference type="GO" id="GO:0004252">
    <property type="term" value="F:serine-type endopeptidase activity"/>
    <property type="evidence" value="ECO:0007669"/>
    <property type="project" value="UniProtKB-UniRule"/>
</dbReference>
<gene>
    <name evidence="7" type="ORF">HGH91_27640</name>
</gene>
<dbReference type="CDD" id="cd00306">
    <property type="entry name" value="Peptidases_S8_S53"/>
    <property type="match status" value="1"/>
</dbReference>
<feature type="active site" description="Charge relay system" evidence="5">
    <location>
        <position position="458"/>
    </location>
</feature>
<dbReference type="Pfam" id="PF00082">
    <property type="entry name" value="Peptidase_S8"/>
    <property type="match status" value="1"/>
</dbReference>
<dbReference type="InterPro" id="IPR015500">
    <property type="entry name" value="Peptidase_S8_subtilisin-rel"/>
</dbReference>
<keyword evidence="8" id="KW-1185">Reference proteome</keyword>
<organism evidence="7 8">
    <name type="scientific">Chitinophaga eiseniae</name>
    <dbReference type="NCBI Taxonomy" id="634771"/>
    <lineage>
        <taxon>Bacteria</taxon>
        <taxon>Pseudomonadati</taxon>
        <taxon>Bacteroidota</taxon>
        <taxon>Chitinophagia</taxon>
        <taxon>Chitinophagales</taxon>
        <taxon>Chitinophagaceae</taxon>
        <taxon>Chitinophaga</taxon>
    </lineage>
</organism>
<evidence type="ECO:0000256" key="2">
    <source>
        <dbReference type="ARBA" id="ARBA00022670"/>
    </source>
</evidence>
<protein>
    <submittedName>
        <fullName evidence="7">S8/S53 family peptidase</fullName>
    </submittedName>
</protein>
<dbReference type="PROSITE" id="PS00136">
    <property type="entry name" value="SUBTILASE_ASP"/>
    <property type="match status" value="1"/>
</dbReference>
<dbReference type="AlphaFoldDB" id="A0A847SKJ4"/>
<dbReference type="EMBL" id="JABAHZ010000009">
    <property type="protein sequence ID" value="NLR82421.1"/>
    <property type="molecule type" value="Genomic_DNA"/>
</dbReference>
<dbReference type="InterPro" id="IPR036852">
    <property type="entry name" value="Peptidase_S8/S53_dom_sf"/>
</dbReference>
<dbReference type="GO" id="GO:0006508">
    <property type="term" value="P:proteolysis"/>
    <property type="evidence" value="ECO:0007669"/>
    <property type="project" value="UniProtKB-KW"/>
</dbReference>
<keyword evidence="3 5" id="KW-0378">Hydrolase</keyword>
<keyword evidence="2 5" id="KW-0645">Protease</keyword>
<dbReference type="InterPro" id="IPR000209">
    <property type="entry name" value="Peptidase_S8/S53_dom"/>
</dbReference>
<keyword evidence="4 5" id="KW-0720">Serine protease</keyword>
<dbReference type="PANTHER" id="PTHR43806">
    <property type="entry name" value="PEPTIDASE S8"/>
    <property type="match status" value="1"/>
</dbReference>
<evidence type="ECO:0000313" key="8">
    <source>
        <dbReference type="Proteomes" id="UP000552864"/>
    </source>
</evidence>
<feature type="domain" description="Peptidase S8/S53" evidence="6">
    <location>
        <begin position="237"/>
        <end position="504"/>
    </location>
</feature>